<gene>
    <name evidence="1" type="ORF">OUZ56_026715</name>
</gene>
<dbReference type="EMBL" id="JAOYFB010000004">
    <property type="protein sequence ID" value="KAK4014181.1"/>
    <property type="molecule type" value="Genomic_DNA"/>
</dbReference>
<proteinExistence type="predicted"/>
<organism evidence="1 2">
    <name type="scientific">Daphnia magna</name>
    <dbReference type="NCBI Taxonomy" id="35525"/>
    <lineage>
        <taxon>Eukaryota</taxon>
        <taxon>Metazoa</taxon>
        <taxon>Ecdysozoa</taxon>
        <taxon>Arthropoda</taxon>
        <taxon>Crustacea</taxon>
        <taxon>Branchiopoda</taxon>
        <taxon>Diplostraca</taxon>
        <taxon>Cladocera</taxon>
        <taxon>Anomopoda</taxon>
        <taxon>Daphniidae</taxon>
        <taxon>Daphnia</taxon>
    </lineage>
</organism>
<dbReference type="Proteomes" id="UP001234178">
    <property type="component" value="Unassembled WGS sequence"/>
</dbReference>
<keyword evidence="2" id="KW-1185">Reference proteome</keyword>
<evidence type="ECO:0000313" key="1">
    <source>
        <dbReference type="EMBL" id="KAK4014181.1"/>
    </source>
</evidence>
<sequence length="68" mass="7911">MQNMLYIREWKVEIEHTIFHAFSSHIEVNVVTCFFITMGRMLGKMRPIDNEGADDATNITLDYANVTM</sequence>
<evidence type="ECO:0000313" key="2">
    <source>
        <dbReference type="Proteomes" id="UP001234178"/>
    </source>
</evidence>
<name>A0ABQ9ZMP9_9CRUS</name>
<reference evidence="1 2" key="1">
    <citation type="journal article" date="2023" name="Nucleic Acids Res.">
        <title>The hologenome of Daphnia magna reveals possible DNA methylation and microbiome-mediated evolution of the host genome.</title>
        <authorList>
            <person name="Chaturvedi A."/>
            <person name="Li X."/>
            <person name="Dhandapani V."/>
            <person name="Marshall H."/>
            <person name="Kissane S."/>
            <person name="Cuenca-Cambronero M."/>
            <person name="Asole G."/>
            <person name="Calvet F."/>
            <person name="Ruiz-Romero M."/>
            <person name="Marangio P."/>
            <person name="Guigo R."/>
            <person name="Rago D."/>
            <person name="Mirbahai L."/>
            <person name="Eastwood N."/>
            <person name="Colbourne J.K."/>
            <person name="Zhou J."/>
            <person name="Mallon E."/>
            <person name="Orsini L."/>
        </authorList>
    </citation>
    <scope>NUCLEOTIDE SEQUENCE [LARGE SCALE GENOMIC DNA]</scope>
    <source>
        <strain evidence="1">LRV0_1</strain>
    </source>
</reference>
<protein>
    <submittedName>
        <fullName evidence="1">Uncharacterized protein</fullName>
    </submittedName>
</protein>
<accession>A0ABQ9ZMP9</accession>
<comment type="caution">
    <text evidence="1">The sequence shown here is derived from an EMBL/GenBank/DDBJ whole genome shotgun (WGS) entry which is preliminary data.</text>
</comment>